<dbReference type="Proteomes" id="UP000803884">
    <property type="component" value="Unassembled WGS sequence"/>
</dbReference>
<comment type="caution">
    <text evidence="2">The sequence shown here is derived from an EMBL/GenBank/DDBJ whole genome shotgun (WGS) entry which is preliminary data.</text>
</comment>
<keyword evidence="3" id="KW-1185">Reference proteome</keyword>
<keyword evidence="1" id="KW-0472">Membrane</keyword>
<dbReference type="RefSeq" id="XP_069226886.1">
    <property type="nucleotide sequence ID" value="XM_069375794.1"/>
</dbReference>
<keyword evidence="1" id="KW-1133">Transmembrane helix</keyword>
<reference evidence="2 3" key="1">
    <citation type="journal article" date="2020" name="Microbiol. Resour. Announc.">
        <title>Draft Genome Sequence of a Cladosporium Species Isolated from the Mesophotic Ascidian Didemnum maculosum.</title>
        <authorList>
            <person name="Gioti A."/>
            <person name="Siaperas R."/>
            <person name="Nikolaivits E."/>
            <person name="Le Goff G."/>
            <person name="Ouazzani J."/>
            <person name="Kotoulas G."/>
            <person name="Topakas E."/>
        </authorList>
    </citation>
    <scope>NUCLEOTIDE SEQUENCE [LARGE SCALE GENOMIC DNA]</scope>
    <source>
        <strain evidence="2 3">TM138-S3</strain>
    </source>
</reference>
<organism evidence="2 3">
    <name type="scientific">Cladosporium halotolerans</name>
    <dbReference type="NCBI Taxonomy" id="1052096"/>
    <lineage>
        <taxon>Eukaryota</taxon>
        <taxon>Fungi</taxon>
        <taxon>Dikarya</taxon>
        <taxon>Ascomycota</taxon>
        <taxon>Pezizomycotina</taxon>
        <taxon>Dothideomycetes</taxon>
        <taxon>Dothideomycetidae</taxon>
        <taxon>Cladosporiales</taxon>
        <taxon>Cladosporiaceae</taxon>
        <taxon>Cladosporium</taxon>
    </lineage>
</organism>
<feature type="transmembrane region" description="Helical" evidence="1">
    <location>
        <begin position="240"/>
        <end position="259"/>
    </location>
</feature>
<feature type="transmembrane region" description="Helical" evidence="1">
    <location>
        <begin position="140"/>
        <end position="158"/>
    </location>
</feature>
<gene>
    <name evidence="2" type="ORF">WHR41_07189</name>
</gene>
<protein>
    <submittedName>
        <fullName evidence="2">Uncharacterized protein</fullName>
    </submittedName>
</protein>
<evidence type="ECO:0000256" key="1">
    <source>
        <dbReference type="SAM" id="Phobius"/>
    </source>
</evidence>
<name>A0AB34KKC6_9PEZI</name>
<feature type="transmembrane region" description="Helical" evidence="1">
    <location>
        <begin position="113"/>
        <end position="134"/>
    </location>
</feature>
<dbReference type="AlphaFoldDB" id="A0AB34KKC6"/>
<proteinExistence type="predicted"/>
<dbReference type="EMBL" id="JAAQHG020000031">
    <property type="protein sequence ID" value="KAL1583780.1"/>
    <property type="molecule type" value="Genomic_DNA"/>
</dbReference>
<keyword evidence="1" id="KW-0812">Transmembrane</keyword>
<dbReference type="GeneID" id="96008632"/>
<accession>A0AB34KKC6</accession>
<evidence type="ECO:0000313" key="3">
    <source>
        <dbReference type="Proteomes" id="UP000803884"/>
    </source>
</evidence>
<evidence type="ECO:0000313" key="2">
    <source>
        <dbReference type="EMBL" id="KAL1583780.1"/>
    </source>
</evidence>
<sequence>MYLDIAGISAAHHNVSLNLVGLLALADTDAVALRTVFTDSSSWIDTLILCPGLHRQHKAESLSNGEYPACAAMTTGYVFRVENPATVHFLQRIGRTGQLTTVFVSKQDDTASALSYTSAFPAALSVTTMAYLVSLSDWTALLYLCLLAVVRLINTVVIRRRSRIAWHGSSEPGQTGDLLVLLSYDRWVRIRGYTNDLKTVASGRWLHEPGFTDECMMGCSTLLAYVAPILVANATRDGQYVVALLLVASAIMLGMINRFTDFLSMKRRVLRLDGERKAYKNRSELARELISQSGRNDWAYAMGLITPEPLKAESNLQGPVVI</sequence>